<dbReference type="InterPro" id="IPR013438">
    <property type="entry name" value="SpoVE"/>
</dbReference>
<evidence type="ECO:0000256" key="11">
    <source>
        <dbReference type="ARBA" id="ARBA00023136"/>
    </source>
</evidence>
<evidence type="ECO:0000256" key="10">
    <source>
        <dbReference type="ARBA" id="ARBA00022989"/>
    </source>
</evidence>
<keyword evidence="10 17" id="KW-1133">Transmembrane helix</keyword>
<dbReference type="GO" id="GO:0008955">
    <property type="term" value="F:peptidoglycan glycosyltransferase activity"/>
    <property type="evidence" value="ECO:0007669"/>
    <property type="project" value="UniProtKB-EC"/>
</dbReference>
<evidence type="ECO:0000256" key="4">
    <source>
        <dbReference type="ARBA" id="ARBA00022618"/>
    </source>
</evidence>
<name>A0A644YHP5_9ZZZZ</name>
<dbReference type="GO" id="GO:0071555">
    <property type="term" value="P:cell wall organization"/>
    <property type="evidence" value="ECO:0007669"/>
    <property type="project" value="UniProtKB-KW"/>
</dbReference>
<dbReference type="EC" id="2.4.99.28" evidence="15"/>
<dbReference type="PANTHER" id="PTHR30474:SF2">
    <property type="entry name" value="PEPTIDOGLYCAN GLYCOSYLTRANSFERASE FTSW-RELATED"/>
    <property type="match status" value="1"/>
</dbReference>
<dbReference type="GO" id="GO:0009252">
    <property type="term" value="P:peptidoglycan biosynthetic process"/>
    <property type="evidence" value="ECO:0007669"/>
    <property type="project" value="UniProtKB-KW"/>
</dbReference>
<comment type="subcellular location">
    <subcellularLocation>
        <location evidence="1">Cell membrane</location>
        <topology evidence="1">Multi-pass membrane protein</topology>
    </subcellularLocation>
</comment>
<keyword evidence="12" id="KW-0131">Cell cycle</keyword>
<keyword evidence="4" id="KW-0132">Cell division</keyword>
<evidence type="ECO:0000256" key="1">
    <source>
        <dbReference type="ARBA" id="ARBA00004651"/>
    </source>
</evidence>
<feature type="transmembrane region" description="Helical" evidence="17">
    <location>
        <begin position="12"/>
        <end position="37"/>
    </location>
</feature>
<dbReference type="InterPro" id="IPR001182">
    <property type="entry name" value="FtsW/RodA"/>
</dbReference>
<feature type="transmembrane region" description="Helical" evidence="17">
    <location>
        <begin position="339"/>
        <end position="360"/>
    </location>
</feature>
<dbReference type="GO" id="GO:0051301">
    <property type="term" value="P:cell division"/>
    <property type="evidence" value="ECO:0007669"/>
    <property type="project" value="UniProtKB-KW"/>
</dbReference>
<dbReference type="GO" id="GO:0015648">
    <property type="term" value="F:lipid-linked peptidoglycan transporter activity"/>
    <property type="evidence" value="ECO:0007669"/>
    <property type="project" value="TreeGrafter"/>
</dbReference>
<feature type="transmembrane region" description="Helical" evidence="17">
    <location>
        <begin position="273"/>
        <end position="290"/>
    </location>
</feature>
<organism evidence="18">
    <name type="scientific">bioreactor metagenome</name>
    <dbReference type="NCBI Taxonomy" id="1076179"/>
    <lineage>
        <taxon>unclassified sequences</taxon>
        <taxon>metagenomes</taxon>
        <taxon>ecological metagenomes</taxon>
    </lineage>
</organism>
<dbReference type="Pfam" id="PF01098">
    <property type="entry name" value="FTSW_RODA_SPOVE"/>
    <property type="match status" value="1"/>
</dbReference>
<evidence type="ECO:0000256" key="2">
    <source>
        <dbReference type="ARBA" id="ARBA00004752"/>
    </source>
</evidence>
<gene>
    <name evidence="18" type="primary">ftsW_34</name>
    <name evidence="18" type="ORF">SDC9_73922</name>
</gene>
<evidence type="ECO:0000256" key="14">
    <source>
        <dbReference type="ARBA" id="ARBA00032370"/>
    </source>
</evidence>
<evidence type="ECO:0000256" key="9">
    <source>
        <dbReference type="ARBA" id="ARBA00022984"/>
    </source>
</evidence>
<dbReference type="PANTHER" id="PTHR30474">
    <property type="entry name" value="CELL CYCLE PROTEIN"/>
    <property type="match status" value="1"/>
</dbReference>
<feature type="transmembrane region" description="Helical" evidence="17">
    <location>
        <begin position="187"/>
        <end position="205"/>
    </location>
</feature>
<dbReference type="GO" id="GO:0008360">
    <property type="term" value="P:regulation of cell shape"/>
    <property type="evidence" value="ECO:0007669"/>
    <property type="project" value="UniProtKB-KW"/>
</dbReference>
<evidence type="ECO:0000256" key="17">
    <source>
        <dbReference type="SAM" id="Phobius"/>
    </source>
</evidence>
<evidence type="ECO:0000256" key="3">
    <source>
        <dbReference type="ARBA" id="ARBA00022475"/>
    </source>
</evidence>
<dbReference type="NCBIfam" id="TIGR02614">
    <property type="entry name" value="ftsW"/>
    <property type="match status" value="1"/>
</dbReference>
<reference evidence="18" key="1">
    <citation type="submission" date="2019-08" db="EMBL/GenBank/DDBJ databases">
        <authorList>
            <person name="Kucharzyk K."/>
            <person name="Murdoch R.W."/>
            <person name="Higgins S."/>
            <person name="Loffler F."/>
        </authorList>
    </citation>
    <scope>NUCLEOTIDE SEQUENCE</scope>
</reference>
<evidence type="ECO:0000256" key="12">
    <source>
        <dbReference type="ARBA" id="ARBA00023306"/>
    </source>
</evidence>
<feature type="transmembrane region" description="Helical" evidence="17">
    <location>
        <begin position="164"/>
        <end position="180"/>
    </location>
</feature>
<evidence type="ECO:0000256" key="8">
    <source>
        <dbReference type="ARBA" id="ARBA00022960"/>
    </source>
</evidence>
<keyword evidence="9" id="KW-0573">Peptidoglycan synthesis</keyword>
<protein>
    <recommendedName>
        <fullName evidence="15">peptidoglycan glycosyltransferase</fullName>
        <ecNumber evidence="15">2.4.99.28</ecNumber>
    </recommendedName>
    <alternativeName>
        <fullName evidence="14">Peptidoglycan polymerase</fullName>
    </alternativeName>
</protein>
<evidence type="ECO:0000313" key="18">
    <source>
        <dbReference type="EMBL" id="MPM27411.1"/>
    </source>
</evidence>
<keyword evidence="3" id="KW-1003">Cell membrane</keyword>
<comment type="caution">
    <text evidence="18">The sequence shown here is derived from an EMBL/GenBank/DDBJ whole genome shotgun (WGS) entry which is preliminary data.</text>
</comment>
<proteinExistence type="predicted"/>
<accession>A0A644YHP5</accession>
<feature type="transmembrane region" description="Helical" evidence="17">
    <location>
        <begin position="302"/>
        <end position="327"/>
    </location>
</feature>
<comment type="catalytic activity">
    <reaction evidence="16">
        <text>[GlcNAc-(1-&gt;4)-Mur2Ac(oyl-L-Ala-gamma-D-Glu-L-Lys-D-Ala-D-Ala)](n)-di-trans,octa-cis-undecaprenyl diphosphate + beta-D-GlcNAc-(1-&gt;4)-Mur2Ac(oyl-L-Ala-gamma-D-Glu-L-Lys-D-Ala-D-Ala)-di-trans,octa-cis-undecaprenyl diphosphate = [GlcNAc-(1-&gt;4)-Mur2Ac(oyl-L-Ala-gamma-D-Glu-L-Lys-D-Ala-D-Ala)](n+1)-di-trans,octa-cis-undecaprenyl diphosphate + di-trans,octa-cis-undecaprenyl diphosphate + H(+)</text>
        <dbReference type="Rhea" id="RHEA:23708"/>
        <dbReference type="Rhea" id="RHEA-COMP:9602"/>
        <dbReference type="Rhea" id="RHEA-COMP:9603"/>
        <dbReference type="ChEBI" id="CHEBI:15378"/>
        <dbReference type="ChEBI" id="CHEBI:58405"/>
        <dbReference type="ChEBI" id="CHEBI:60033"/>
        <dbReference type="ChEBI" id="CHEBI:78435"/>
        <dbReference type="EC" id="2.4.99.28"/>
    </reaction>
</comment>
<dbReference type="EMBL" id="VSSQ01004987">
    <property type="protein sequence ID" value="MPM27411.1"/>
    <property type="molecule type" value="Genomic_DNA"/>
</dbReference>
<evidence type="ECO:0000256" key="5">
    <source>
        <dbReference type="ARBA" id="ARBA00022676"/>
    </source>
</evidence>
<evidence type="ECO:0000256" key="13">
    <source>
        <dbReference type="ARBA" id="ARBA00023316"/>
    </source>
</evidence>
<evidence type="ECO:0000256" key="16">
    <source>
        <dbReference type="ARBA" id="ARBA00049902"/>
    </source>
</evidence>
<dbReference type="AlphaFoldDB" id="A0A644YHP5"/>
<feature type="transmembrane region" description="Helical" evidence="17">
    <location>
        <begin position="49"/>
        <end position="68"/>
    </location>
</feature>
<keyword evidence="5 18" id="KW-0328">Glycosyltransferase</keyword>
<feature type="transmembrane region" description="Helical" evidence="17">
    <location>
        <begin position="139"/>
        <end position="158"/>
    </location>
</feature>
<keyword evidence="7 17" id="KW-0812">Transmembrane</keyword>
<evidence type="ECO:0000256" key="7">
    <source>
        <dbReference type="ARBA" id="ARBA00022692"/>
    </source>
</evidence>
<keyword evidence="8" id="KW-0133">Cell shape</keyword>
<sequence length="366" mass="40484">MKKPKMKLGEVDFILFATILMLVTVGVVMVYSASSYFAAFRYEDPEYFLWRQLFSASIGMVAMFFTLNTDYHKLKKYTRILIIFTFIALCLVFVFPPVNGAQRWIRLGPLSFQPSELTKYVVVLYVAKSIEAKGERIKLFLKGVIPHLAFAGFFAGMVILEKNLSIATVIMLVTVAMLFIGGTKFSYIAEMGLGLLGLVGLAIWFEPYRMKRITGFLDPWSDSQVTGYQLVQSLLALGSGGLTGVGIGQSRQKCFYIPEPHNDFIFSVIGEELGFIGCMFIVILFIIFLWRGIMAASKAKDVYGALLATGITAVVILQSLINIAVVTGSMPVTGVPLPFISYGGTSLAINMMFMGVLLNITRQNNS</sequence>
<dbReference type="GO" id="GO:0032153">
    <property type="term" value="C:cell division site"/>
    <property type="evidence" value="ECO:0007669"/>
    <property type="project" value="TreeGrafter"/>
</dbReference>
<dbReference type="InterPro" id="IPR013437">
    <property type="entry name" value="FtsW"/>
</dbReference>
<keyword evidence="13" id="KW-0961">Cell wall biogenesis/degradation</keyword>
<feature type="transmembrane region" description="Helical" evidence="17">
    <location>
        <begin position="80"/>
        <end position="98"/>
    </location>
</feature>
<dbReference type="GO" id="GO:0005886">
    <property type="term" value="C:plasma membrane"/>
    <property type="evidence" value="ECO:0007669"/>
    <property type="project" value="UniProtKB-SubCell"/>
</dbReference>
<dbReference type="NCBIfam" id="TIGR02615">
    <property type="entry name" value="spoVE"/>
    <property type="match status" value="1"/>
</dbReference>
<evidence type="ECO:0000256" key="15">
    <source>
        <dbReference type="ARBA" id="ARBA00044770"/>
    </source>
</evidence>
<evidence type="ECO:0000256" key="6">
    <source>
        <dbReference type="ARBA" id="ARBA00022679"/>
    </source>
</evidence>
<comment type="pathway">
    <text evidence="2">Cell wall biogenesis; peptidoglycan biosynthesis.</text>
</comment>
<keyword evidence="6 18" id="KW-0808">Transferase</keyword>
<keyword evidence="11 17" id="KW-0472">Membrane</keyword>